<feature type="region of interest" description="Disordered" evidence="1">
    <location>
        <begin position="190"/>
        <end position="227"/>
    </location>
</feature>
<evidence type="ECO:0000313" key="2">
    <source>
        <dbReference type="EMBL" id="MFI7442737.1"/>
    </source>
</evidence>
<keyword evidence="2" id="KW-0238">DNA-binding</keyword>
<proteinExistence type="predicted"/>
<dbReference type="Pfam" id="PF06224">
    <property type="entry name" value="AlkZ-like"/>
    <property type="match status" value="1"/>
</dbReference>
<evidence type="ECO:0000313" key="3">
    <source>
        <dbReference type="Proteomes" id="UP001612928"/>
    </source>
</evidence>
<protein>
    <submittedName>
        <fullName evidence="2">Winged helix DNA-binding domain-containing protein</fullName>
    </submittedName>
</protein>
<dbReference type="GO" id="GO:0003677">
    <property type="term" value="F:DNA binding"/>
    <property type="evidence" value="ECO:0007669"/>
    <property type="project" value="UniProtKB-KW"/>
</dbReference>
<reference evidence="2 3" key="1">
    <citation type="submission" date="2024-10" db="EMBL/GenBank/DDBJ databases">
        <title>The Natural Products Discovery Center: Release of the First 8490 Sequenced Strains for Exploring Actinobacteria Biosynthetic Diversity.</title>
        <authorList>
            <person name="Kalkreuter E."/>
            <person name="Kautsar S.A."/>
            <person name="Yang D."/>
            <person name="Bader C.D."/>
            <person name="Teijaro C.N."/>
            <person name="Fluegel L."/>
            <person name="Davis C.M."/>
            <person name="Simpson J.R."/>
            <person name="Lauterbach L."/>
            <person name="Steele A.D."/>
            <person name="Gui C."/>
            <person name="Meng S."/>
            <person name="Li G."/>
            <person name="Viehrig K."/>
            <person name="Ye F."/>
            <person name="Su P."/>
            <person name="Kiefer A.F."/>
            <person name="Nichols A."/>
            <person name="Cepeda A.J."/>
            <person name="Yan W."/>
            <person name="Fan B."/>
            <person name="Jiang Y."/>
            <person name="Adhikari A."/>
            <person name="Zheng C.-J."/>
            <person name="Schuster L."/>
            <person name="Cowan T.M."/>
            <person name="Smanski M.J."/>
            <person name="Chevrette M.G."/>
            <person name="De Carvalho L.P.S."/>
            <person name="Shen B."/>
        </authorList>
    </citation>
    <scope>NUCLEOTIDE SEQUENCE [LARGE SCALE GENOMIC DNA]</scope>
    <source>
        <strain evidence="2 3">NPDC049503</strain>
    </source>
</reference>
<dbReference type="PANTHER" id="PTHR38479">
    <property type="entry name" value="LMO0824 PROTEIN"/>
    <property type="match status" value="1"/>
</dbReference>
<accession>A0ABW8A899</accession>
<dbReference type="EMBL" id="JBITMB010000005">
    <property type="protein sequence ID" value="MFI7442737.1"/>
    <property type="molecule type" value="Genomic_DNA"/>
</dbReference>
<dbReference type="PANTHER" id="PTHR38479:SF2">
    <property type="entry name" value="WINGED HELIX DNA-BINDING DOMAIN-CONTAINING PROTEIN"/>
    <property type="match status" value="1"/>
</dbReference>
<organism evidence="2 3">
    <name type="scientific">Nonomuraea indica</name>
    <dbReference type="NCBI Taxonomy" id="1581193"/>
    <lineage>
        <taxon>Bacteria</taxon>
        <taxon>Bacillati</taxon>
        <taxon>Actinomycetota</taxon>
        <taxon>Actinomycetes</taxon>
        <taxon>Streptosporangiales</taxon>
        <taxon>Streptosporangiaceae</taxon>
        <taxon>Nonomuraea</taxon>
    </lineage>
</organism>
<sequence>MIELSWPQVSARRLERQALAAPREGGTPADVVAAMCGAHAQVMSAAELSIALRLDGVTRADVRRALWEERSLVKTYGPRGTVHLLPARDLPSWVDALSRLPLGHHAFPDGVRMTAGQTAEVIEAIRVVLDGRELTIDELGDAVVGATGPWAGDLVMPAFQTMWPRWRQAMAAAAHHGALVFGPPRGRKVTYTSPPPAPAPPALSGSVLPMGGGGASGHADGTTPGGGGAVDGAVELLRRYLAGYGPATPEQFAQWIGAPRAWAEGLFEAAGPQPVSFQGGTAWVLPGDTAAPAQAPGGVRLLPYFDAYVVAGRPRELLYPGAARTRALAGGQAGNFPVLLVDGTVAGVWHQRRSGRRIHVTVEALRPLTRAQRGELDDQVARVGEILEGRPELTLGPVTVGPHA</sequence>
<evidence type="ECO:0000256" key="1">
    <source>
        <dbReference type="SAM" id="MobiDB-lite"/>
    </source>
</evidence>
<dbReference type="InterPro" id="IPR009351">
    <property type="entry name" value="AlkZ-like"/>
</dbReference>
<keyword evidence="3" id="KW-1185">Reference proteome</keyword>
<gene>
    <name evidence="2" type="ORF">ACIBP5_22445</name>
</gene>
<dbReference type="RefSeq" id="WP_397022700.1">
    <property type="nucleotide sequence ID" value="NZ_JBITMB010000005.1"/>
</dbReference>
<comment type="caution">
    <text evidence="2">The sequence shown here is derived from an EMBL/GenBank/DDBJ whole genome shotgun (WGS) entry which is preliminary data.</text>
</comment>
<name>A0ABW8A899_9ACTN</name>
<dbReference type="Proteomes" id="UP001612928">
    <property type="component" value="Unassembled WGS sequence"/>
</dbReference>